<protein>
    <recommendedName>
        <fullName evidence="1">RAP domain-containing protein</fullName>
    </recommendedName>
</protein>
<comment type="caution">
    <text evidence="2">The sequence shown here is derived from an EMBL/GenBank/DDBJ whole genome shotgun (WGS) entry which is preliminary data.</text>
</comment>
<feature type="domain" description="RAP" evidence="1">
    <location>
        <begin position="560"/>
        <end position="619"/>
    </location>
</feature>
<reference evidence="2" key="2">
    <citation type="journal article" date="2021" name="Genome Biol. Evol.">
        <title>Developing a high-quality reference genome for a parasitic bivalve with doubly uniparental inheritance (Bivalvia: Unionida).</title>
        <authorList>
            <person name="Smith C.H."/>
        </authorList>
    </citation>
    <scope>NUCLEOTIDE SEQUENCE</scope>
    <source>
        <strain evidence="2">CHS0354</strain>
        <tissue evidence="2">Mantle</tissue>
    </source>
</reference>
<name>A0AAE0WA78_9BIVA</name>
<keyword evidence="3" id="KW-1185">Reference proteome</keyword>
<dbReference type="GO" id="GO:0044528">
    <property type="term" value="P:regulation of mitochondrial mRNA stability"/>
    <property type="evidence" value="ECO:0007669"/>
    <property type="project" value="InterPro"/>
</dbReference>
<dbReference type="Proteomes" id="UP001195483">
    <property type="component" value="Unassembled WGS sequence"/>
</dbReference>
<dbReference type="PROSITE" id="PS51286">
    <property type="entry name" value="RAP"/>
    <property type="match status" value="1"/>
</dbReference>
<evidence type="ECO:0000313" key="3">
    <source>
        <dbReference type="Proteomes" id="UP001195483"/>
    </source>
</evidence>
<dbReference type="AlphaFoldDB" id="A0AAE0WA78"/>
<reference evidence="2" key="3">
    <citation type="submission" date="2023-05" db="EMBL/GenBank/DDBJ databases">
        <authorList>
            <person name="Smith C.H."/>
        </authorList>
    </citation>
    <scope>NUCLEOTIDE SEQUENCE</scope>
    <source>
        <strain evidence="2">CHS0354</strain>
        <tissue evidence="2">Mantle</tissue>
    </source>
</reference>
<dbReference type="EMBL" id="JAEAOA010001875">
    <property type="protein sequence ID" value="KAK3607813.1"/>
    <property type="molecule type" value="Genomic_DNA"/>
</dbReference>
<organism evidence="2 3">
    <name type="scientific">Potamilus streckersoni</name>
    <dbReference type="NCBI Taxonomy" id="2493646"/>
    <lineage>
        <taxon>Eukaryota</taxon>
        <taxon>Metazoa</taxon>
        <taxon>Spiralia</taxon>
        <taxon>Lophotrochozoa</taxon>
        <taxon>Mollusca</taxon>
        <taxon>Bivalvia</taxon>
        <taxon>Autobranchia</taxon>
        <taxon>Heteroconchia</taxon>
        <taxon>Palaeoheterodonta</taxon>
        <taxon>Unionida</taxon>
        <taxon>Unionoidea</taxon>
        <taxon>Unionidae</taxon>
        <taxon>Ambleminae</taxon>
        <taxon>Lampsilini</taxon>
        <taxon>Potamilus</taxon>
    </lineage>
</organism>
<dbReference type="Pfam" id="PF08368">
    <property type="entry name" value="FAST_2"/>
    <property type="match status" value="1"/>
</dbReference>
<dbReference type="Pfam" id="PF06743">
    <property type="entry name" value="FAST_1"/>
    <property type="match status" value="1"/>
</dbReference>
<dbReference type="SMART" id="SM00952">
    <property type="entry name" value="RAP"/>
    <property type="match status" value="1"/>
</dbReference>
<dbReference type="InterPro" id="IPR013584">
    <property type="entry name" value="RAP"/>
</dbReference>
<dbReference type="InterPro" id="IPR013579">
    <property type="entry name" value="FAST_2"/>
</dbReference>
<proteinExistence type="predicted"/>
<evidence type="ECO:0000313" key="2">
    <source>
        <dbReference type="EMBL" id="KAK3607813.1"/>
    </source>
</evidence>
<sequence length="640" mass="72925">MLSVQIPRGMRWVCLNTLRRSRYVQPPCGHIIKGKICYSFPQAIQVNFIPSIWGLRGLKTEVFWSKDGINRAQEEEMIHVDPEELVRQADSVGAVLAVVSSYQTCETSISCLQKLRSLKRPSSEISAELLEDKRFTILCDLIMEKVGFQSDEASLICVKSMLEIFNMDLPFLECLENHIETRLFRMPISLTIQVLTLHHEHQETELRKKILQRAVEVCRKRWVEIPPSSVTMLMAICKEDSSFLSKLEERALDVIESMKANDLYFLLYQHALQKHRNTPLIKAIVYHLTKDNDYSFNVVKLRNLFYACCMLSIYDVNFLTKLTASLRNQITAVPNYVIPASVISSFGVLRWYNYDMLSTLLSRIENELHIMPDKDITAVLRTLSCLNYPCVERLGLIQKSMHEIENLKDENPTVWLEMVWCLAVLEQADANLISSVLEPSFLQEVIMKNVSSSYDLAACNVRLQNLFGAAKFDLPDYSGPSLPDDIAECSDALLVRRSNRNAADSVMSILKNMAPVKSCMQMDVVVPYGYVVDAVLYLNKKGKPVARETAHKNIQDHIKTAIKVLDFHDMTIGESPQPLGFHVMSARHLSKLGYEVITIPYFEWSRCKTTVEGIHYLEEKMMKAVVSDTAAKKTSSITLS</sequence>
<accession>A0AAE0WA78</accession>
<dbReference type="Pfam" id="PF08373">
    <property type="entry name" value="RAP"/>
    <property type="match status" value="1"/>
</dbReference>
<evidence type="ECO:0000259" key="1">
    <source>
        <dbReference type="PROSITE" id="PS51286"/>
    </source>
</evidence>
<reference evidence="2" key="1">
    <citation type="journal article" date="2021" name="Genome Biol. Evol.">
        <title>A High-Quality Reference Genome for a Parasitic Bivalve with Doubly Uniparental Inheritance (Bivalvia: Unionida).</title>
        <authorList>
            <person name="Smith C.H."/>
        </authorList>
    </citation>
    <scope>NUCLEOTIDE SEQUENCE</scope>
    <source>
        <strain evidence="2">CHS0354</strain>
    </source>
</reference>
<gene>
    <name evidence="2" type="ORF">CHS0354_031314</name>
</gene>
<dbReference type="InterPro" id="IPR010622">
    <property type="entry name" value="FAST_Leu-rich"/>
</dbReference>